<evidence type="ECO:0000313" key="7">
    <source>
        <dbReference type="EMBL" id="GAT32699.1"/>
    </source>
</evidence>
<sequence>MNQSIFERPPTSTERFVFFGEVLGLILGTPQSRIESTPSGTISIAGAESNTAIALARLGYSCQFNTAVGHDPFGERILRTLRAERLDVSNVTPSRRAPTGLLVRNCFAWREPDVFYYRKDTAFLSESLAVAERVKFQPGDIFFTTGITLALGPQSREAGSELIRRAYAEKMPVYFDANFRSKLWTREAFRECLTPLLPSIHTLFVGIEEGRILTGATKVADIAKKCLQGGVQEILIKDGGKGAWQFRKGQAPLHGKAFKVAPLDTIGAGDAFNAGFLSARREKLSRPLTLRTANAMGAMACMGQGDWESMPTRSELGSFVLGETQARR</sequence>
<evidence type="ECO:0000313" key="8">
    <source>
        <dbReference type="Proteomes" id="UP000076023"/>
    </source>
</evidence>
<evidence type="ECO:0000256" key="5">
    <source>
        <dbReference type="ARBA" id="ARBA00022840"/>
    </source>
</evidence>
<feature type="domain" description="Carbohydrate kinase PfkB" evidence="6">
    <location>
        <begin position="36"/>
        <end position="312"/>
    </location>
</feature>
<dbReference type="AlphaFoldDB" id="A0A146G4H9"/>
<keyword evidence="3" id="KW-0547">Nucleotide-binding</keyword>
<protein>
    <submittedName>
        <fullName evidence="7">2-dehydro-3-deoxygluconokinase</fullName>
    </submittedName>
</protein>
<dbReference type="STRING" id="690879.TSACC_21099"/>
<name>A0A146G4H9_TERSA</name>
<dbReference type="GO" id="GO:0005524">
    <property type="term" value="F:ATP binding"/>
    <property type="evidence" value="ECO:0007669"/>
    <property type="project" value="UniProtKB-KW"/>
</dbReference>
<gene>
    <name evidence="7" type="ORF">TSACC_21099</name>
</gene>
<evidence type="ECO:0000256" key="1">
    <source>
        <dbReference type="ARBA" id="ARBA00010688"/>
    </source>
</evidence>
<dbReference type="InParanoid" id="A0A146G4H9"/>
<dbReference type="SUPFAM" id="SSF53613">
    <property type="entry name" value="Ribokinase-like"/>
    <property type="match status" value="1"/>
</dbReference>
<dbReference type="InterPro" id="IPR002173">
    <property type="entry name" value="Carboh/pur_kinase_PfkB_CS"/>
</dbReference>
<dbReference type="FunCoup" id="A0A146G4H9">
    <property type="interactions" value="218"/>
</dbReference>
<evidence type="ECO:0000256" key="3">
    <source>
        <dbReference type="ARBA" id="ARBA00022741"/>
    </source>
</evidence>
<dbReference type="PANTHER" id="PTHR43085">
    <property type="entry name" value="HEXOKINASE FAMILY MEMBER"/>
    <property type="match status" value="1"/>
</dbReference>
<reference evidence="8" key="1">
    <citation type="journal article" date="2017" name="Genome Announc.">
        <title>Draft Genome Sequence of Terrimicrobium sacchariphilum NM-5T, a Facultative Anaerobic Soil Bacterium of the Class Spartobacteria.</title>
        <authorList>
            <person name="Qiu Y.L."/>
            <person name="Tourlousse D.M."/>
            <person name="Matsuura N."/>
            <person name="Ohashi A."/>
            <person name="Sekiguchi Y."/>
        </authorList>
    </citation>
    <scope>NUCLEOTIDE SEQUENCE [LARGE SCALE GENOMIC DNA]</scope>
    <source>
        <strain evidence="8">NM-5</strain>
    </source>
</reference>
<comment type="similarity">
    <text evidence="1">Belongs to the carbohydrate kinase PfkB family.</text>
</comment>
<evidence type="ECO:0000256" key="2">
    <source>
        <dbReference type="ARBA" id="ARBA00022679"/>
    </source>
</evidence>
<comment type="caution">
    <text evidence="7">The sequence shown here is derived from an EMBL/GenBank/DDBJ whole genome shotgun (WGS) entry which is preliminary data.</text>
</comment>
<keyword evidence="4 7" id="KW-0418">Kinase</keyword>
<accession>A0A146G4H9</accession>
<dbReference type="InterPro" id="IPR050306">
    <property type="entry name" value="PfkB_Carbo_kinase"/>
</dbReference>
<dbReference type="OrthoDB" id="9813569at2"/>
<dbReference type="Gene3D" id="3.40.1190.20">
    <property type="match status" value="1"/>
</dbReference>
<proteinExistence type="inferred from homology"/>
<keyword evidence="2" id="KW-0808">Transferase</keyword>
<dbReference type="InterPro" id="IPR029056">
    <property type="entry name" value="Ribokinase-like"/>
</dbReference>
<dbReference type="RefSeq" id="WP_075078517.1">
    <property type="nucleotide sequence ID" value="NZ_BDCO01000002.1"/>
</dbReference>
<keyword evidence="8" id="KW-1185">Reference proteome</keyword>
<dbReference type="PROSITE" id="PS00584">
    <property type="entry name" value="PFKB_KINASES_2"/>
    <property type="match status" value="1"/>
</dbReference>
<dbReference type="InterPro" id="IPR011611">
    <property type="entry name" value="PfkB_dom"/>
</dbReference>
<dbReference type="EMBL" id="BDCO01000002">
    <property type="protein sequence ID" value="GAT32699.1"/>
    <property type="molecule type" value="Genomic_DNA"/>
</dbReference>
<dbReference type="PANTHER" id="PTHR43085:SF1">
    <property type="entry name" value="PSEUDOURIDINE KINASE-RELATED"/>
    <property type="match status" value="1"/>
</dbReference>
<dbReference type="CDD" id="cd01166">
    <property type="entry name" value="KdgK"/>
    <property type="match status" value="1"/>
</dbReference>
<dbReference type="GO" id="GO:0016301">
    <property type="term" value="F:kinase activity"/>
    <property type="evidence" value="ECO:0007669"/>
    <property type="project" value="UniProtKB-KW"/>
</dbReference>
<keyword evidence="5" id="KW-0067">ATP-binding</keyword>
<evidence type="ECO:0000256" key="4">
    <source>
        <dbReference type="ARBA" id="ARBA00022777"/>
    </source>
</evidence>
<dbReference type="Pfam" id="PF00294">
    <property type="entry name" value="PfkB"/>
    <property type="match status" value="1"/>
</dbReference>
<organism evidence="7 8">
    <name type="scientific">Terrimicrobium sacchariphilum</name>
    <dbReference type="NCBI Taxonomy" id="690879"/>
    <lineage>
        <taxon>Bacteria</taxon>
        <taxon>Pseudomonadati</taxon>
        <taxon>Verrucomicrobiota</taxon>
        <taxon>Terrimicrobiia</taxon>
        <taxon>Terrimicrobiales</taxon>
        <taxon>Terrimicrobiaceae</taxon>
        <taxon>Terrimicrobium</taxon>
    </lineage>
</organism>
<evidence type="ECO:0000259" key="6">
    <source>
        <dbReference type="Pfam" id="PF00294"/>
    </source>
</evidence>
<dbReference type="Proteomes" id="UP000076023">
    <property type="component" value="Unassembled WGS sequence"/>
</dbReference>